<evidence type="ECO:0000313" key="3">
    <source>
        <dbReference type="Proteomes" id="UP000694853"/>
    </source>
</evidence>
<dbReference type="InterPro" id="IPR004875">
    <property type="entry name" value="DDE_SF_endonuclease_dom"/>
</dbReference>
<dbReference type="Proteomes" id="UP000694853">
    <property type="component" value="Unplaced"/>
</dbReference>
<dbReference type="InterPro" id="IPR041188">
    <property type="entry name" value="HTH_ABP1_N"/>
</dbReference>
<dbReference type="PROSITE" id="PS51253">
    <property type="entry name" value="HTH_CENPB"/>
    <property type="match status" value="1"/>
</dbReference>
<dbReference type="SUPFAM" id="SSF46689">
    <property type="entry name" value="Homeodomain-like"/>
    <property type="match status" value="1"/>
</dbReference>
<gene>
    <name evidence="4" type="primary">LOC113857684</name>
</gene>
<keyword evidence="3" id="KW-1185">Reference proteome</keyword>
<protein>
    <submittedName>
        <fullName evidence="4">CENP-B homolog protein 2-like</fullName>
    </submittedName>
</protein>
<evidence type="ECO:0000313" key="4">
    <source>
        <dbReference type="RefSeq" id="XP_027345607.1"/>
    </source>
</evidence>
<proteinExistence type="predicted"/>
<dbReference type="PANTHER" id="PTHR19303">
    <property type="entry name" value="TRANSPOSON"/>
    <property type="match status" value="1"/>
</dbReference>
<accession>A0A8B8KP34</accession>
<dbReference type="Pfam" id="PF03184">
    <property type="entry name" value="DDE_1"/>
    <property type="match status" value="1"/>
</dbReference>
<dbReference type="InterPro" id="IPR009057">
    <property type="entry name" value="Homeodomain-like_sf"/>
</dbReference>
<dbReference type="InterPro" id="IPR050863">
    <property type="entry name" value="CenT-Element_Derived"/>
</dbReference>
<dbReference type="PANTHER" id="PTHR19303:SF73">
    <property type="entry name" value="PROTEIN PDC2"/>
    <property type="match status" value="1"/>
</dbReference>
<keyword evidence="1" id="KW-0238">DNA-binding</keyword>
<reference evidence="4" key="2">
    <citation type="submission" date="2025-08" db="UniProtKB">
        <authorList>
            <consortium name="RefSeq"/>
        </authorList>
    </citation>
    <scope>IDENTIFICATION</scope>
    <source>
        <tissue evidence="4">Young leaves</tissue>
    </source>
</reference>
<dbReference type="KEGG" id="aprc:113857684"/>
<dbReference type="SMART" id="SM00674">
    <property type="entry name" value="CENPB"/>
    <property type="match status" value="1"/>
</dbReference>
<dbReference type="InterPro" id="IPR006600">
    <property type="entry name" value="HTH_CenpB_DNA-bd_dom"/>
</dbReference>
<dbReference type="GO" id="GO:0003677">
    <property type="term" value="F:DNA binding"/>
    <property type="evidence" value="ECO:0007669"/>
    <property type="project" value="UniProtKB-KW"/>
</dbReference>
<name>A0A8B8KP34_ABRPR</name>
<dbReference type="Pfam" id="PF03221">
    <property type="entry name" value="HTH_Tnp_Tc5"/>
    <property type="match status" value="1"/>
</dbReference>
<sequence>MASHLKGVAKSTMSDQIRKELCEYKRDNPASTQKDLQRWLEGKFQLKVSQGTISNTLKRSDDYLFAKIEKGRAEIKRHKPAKYPDMEKVVYEWFLQHQERVNITGELILQKARDTMKLVYPHDDSDFNFSIGWLGKFKHRHGIKSFRRFGESGSVDIQDMEQKLVSIREKIDQFPMKDIFNMDETGLFYRLQADHSLATKQLEGRKQDKKRLTVVICCNEDDSKKIPLWIIGKYAKSRCFKNVNMNSLNCQYRANKKAWMTSVLFDEYVRSFDQMMHGRRVLLVVDNCPTHPRNIEGLRNVELFFLPPNMTSKIQPCDAGIIRAFKMHYCRRFYRKILEGYEVGQSDPGKINVLDAINLAIPAWTIDVQKETIANCFRHYKIRSDSDVAKNLDESTFDEETQDLETMINQCGYRNKMNIDNLMNYPGENEACSEVQSLEDIVGTIIENNAEDDDEDDTVSLEPVTRKEALMASNTLHNFMIQYKNTTPELLDAIRKVRDELQIDLNFKGKQTTIESYFNRV</sequence>
<reference evidence="3" key="1">
    <citation type="journal article" date="2019" name="Toxins">
        <title>Detection of Abrin-Like and Prepropulchellin-Like Toxin Genes and Transcripts Using Whole Genome Sequencing and Full-Length Transcript Sequencing of Abrus precatorius.</title>
        <authorList>
            <person name="Hovde B.T."/>
            <person name="Daligault H.E."/>
            <person name="Hanschen E.R."/>
            <person name="Kunde Y.A."/>
            <person name="Johnson M.B."/>
            <person name="Starkenburg S.R."/>
            <person name="Johnson S.L."/>
        </authorList>
    </citation>
    <scope>NUCLEOTIDE SEQUENCE [LARGE SCALE GENOMIC DNA]</scope>
</reference>
<dbReference type="OrthoDB" id="999201at2759"/>
<dbReference type="GO" id="GO:0005634">
    <property type="term" value="C:nucleus"/>
    <property type="evidence" value="ECO:0007669"/>
    <property type="project" value="TreeGrafter"/>
</dbReference>
<evidence type="ECO:0000256" key="1">
    <source>
        <dbReference type="ARBA" id="ARBA00023125"/>
    </source>
</evidence>
<dbReference type="GeneID" id="113857684"/>
<dbReference type="AlphaFoldDB" id="A0A8B8KP34"/>
<dbReference type="Gene3D" id="1.10.10.60">
    <property type="entry name" value="Homeodomain-like"/>
    <property type="match status" value="2"/>
</dbReference>
<organism evidence="3 4">
    <name type="scientific">Abrus precatorius</name>
    <name type="common">Indian licorice</name>
    <name type="synonym">Glycine abrus</name>
    <dbReference type="NCBI Taxonomy" id="3816"/>
    <lineage>
        <taxon>Eukaryota</taxon>
        <taxon>Viridiplantae</taxon>
        <taxon>Streptophyta</taxon>
        <taxon>Embryophyta</taxon>
        <taxon>Tracheophyta</taxon>
        <taxon>Spermatophyta</taxon>
        <taxon>Magnoliopsida</taxon>
        <taxon>eudicotyledons</taxon>
        <taxon>Gunneridae</taxon>
        <taxon>Pentapetalae</taxon>
        <taxon>rosids</taxon>
        <taxon>fabids</taxon>
        <taxon>Fabales</taxon>
        <taxon>Fabaceae</taxon>
        <taxon>Papilionoideae</taxon>
        <taxon>50 kb inversion clade</taxon>
        <taxon>NPAAA clade</taxon>
        <taxon>indigoferoid/millettioid clade</taxon>
        <taxon>Abreae</taxon>
        <taxon>Abrus</taxon>
    </lineage>
</organism>
<feature type="domain" description="HTH CENPB-type" evidence="2">
    <location>
        <begin position="74"/>
        <end position="147"/>
    </location>
</feature>
<evidence type="ECO:0000259" key="2">
    <source>
        <dbReference type="PROSITE" id="PS51253"/>
    </source>
</evidence>
<dbReference type="Pfam" id="PF18107">
    <property type="entry name" value="HTH_ABP1_N"/>
    <property type="match status" value="1"/>
</dbReference>
<dbReference type="RefSeq" id="XP_027345607.1">
    <property type="nucleotide sequence ID" value="XM_027489806.1"/>
</dbReference>